<feature type="compositionally biased region" description="Low complexity" evidence="1">
    <location>
        <begin position="129"/>
        <end position="141"/>
    </location>
</feature>
<evidence type="ECO:0000313" key="2">
    <source>
        <dbReference type="EMBL" id="MEE7490757.1"/>
    </source>
</evidence>
<dbReference type="Gene3D" id="3.40.605.10">
    <property type="entry name" value="Aldehyde Dehydrogenase, Chain A, domain 1"/>
    <property type="match status" value="1"/>
</dbReference>
<feature type="region of interest" description="Disordered" evidence="1">
    <location>
        <begin position="88"/>
        <end position="156"/>
    </location>
</feature>
<comment type="caution">
    <text evidence="2">The sequence shown here is derived from an EMBL/GenBank/DDBJ whole genome shotgun (WGS) entry which is preliminary data.</text>
</comment>
<reference evidence="2 3" key="1">
    <citation type="journal article" date="2012" name="Genet. Mol. Biol.">
        <title>Analysis of 16S rRNA and mxaF genes revealing insights into Methylobacterium niche-specific plant association.</title>
        <authorList>
            <person name="Dourado M.N."/>
            <person name="Andreote F.D."/>
            <person name="Dini-Andreote F."/>
            <person name="Conti R."/>
            <person name="Araujo J.M."/>
            <person name="Araujo W.L."/>
        </authorList>
    </citation>
    <scope>NUCLEOTIDE SEQUENCE [LARGE SCALE GENOMIC DNA]</scope>
    <source>
        <strain evidence="2 3">TC3-10</strain>
    </source>
</reference>
<protein>
    <submittedName>
        <fullName evidence="2">Uncharacterized protein</fullName>
    </submittedName>
</protein>
<proteinExistence type="predicted"/>
<keyword evidence="3" id="KW-1185">Reference proteome</keyword>
<dbReference type="InterPro" id="IPR016162">
    <property type="entry name" value="Ald_DH_N"/>
</dbReference>
<dbReference type="Proteomes" id="UP001355206">
    <property type="component" value="Unassembled WGS sequence"/>
</dbReference>
<sequence>MTAAEVFRAVDPAAGAALEPAISAAGPAEVAAADVAEVTRSLDPLGGQFTATLHLGRADEHPAAGPVPLRVHEAGRILANGWPTGMKVAPAPVHGGPLPATSDDRSSSAGTPATERFPHPARYRDLPDARLPPLRPANPLRPARRIDGVLAPQPGR</sequence>
<feature type="compositionally biased region" description="Basic and acidic residues" evidence="1">
    <location>
        <begin position="116"/>
        <end position="128"/>
    </location>
</feature>
<evidence type="ECO:0000256" key="1">
    <source>
        <dbReference type="SAM" id="MobiDB-lite"/>
    </source>
</evidence>
<name>A0ABU7TN20_9HYPH</name>
<evidence type="ECO:0000313" key="3">
    <source>
        <dbReference type="Proteomes" id="UP001355206"/>
    </source>
</evidence>
<gene>
    <name evidence="2" type="ORF">MOTC310_09915</name>
</gene>
<dbReference type="EMBL" id="MLCA01000004">
    <property type="protein sequence ID" value="MEE7490757.1"/>
    <property type="molecule type" value="Genomic_DNA"/>
</dbReference>
<accession>A0ABU7TN20</accession>
<organism evidence="2 3">
    <name type="scientific">Methylobacterium oryzae</name>
    <dbReference type="NCBI Taxonomy" id="334852"/>
    <lineage>
        <taxon>Bacteria</taxon>
        <taxon>Pseudomonadati</taxon>
        <taxon>Pseudomonadota</taxon>
        <taxon>Alphaproteobacteria</taxon>
        <taxon>Hyphomicrobiales</taxon>
        <taxon>Methylobacteriaceae</taxon>
        <taxon>Methylobacterium</taxon>
    </lineage>
</organism>